<name>A0A840FBZ3_9SPHN</name>
<reference evidence="1 2" key="1">
    <citation type="submission" date="2020-08" db="EMBL/GenBank/DDBJ databases">
        <title>Genomic Encyclopedia of Type Strains, Phase IV (KMG-IV): sequencing the most valuable type-strain genomes for metagenomic binning, comparative biology and taxonomic classification.</title>
        <authorList>
            <person name="Goeker M."/>
        </authorList>
    </citation>
    <scope>NUCLEOTIDE SEQUENCE [LARGE SCALE GENOMIC DNA]</scope>
    <source>
        <strain evidence="1 2">YC6723</strain>
    </source>
</reference>
<sequence length="146" mass="15210">MSSLIIAALMLGTPIVHEHLTELDHRGHRVAVTYRASHDIDHRQVGSVSPAGRAVAGGLRCHWTAKTVATRQAVSGAGHVVSRTMVHDAALTGSRAGWCDGHREAIAAEVAERAGPAARAHLAELAERDRATLVADLDAAHSAAGG</sequence>
<proteinExistence type="predicted"/>
<keyword evidence="2" id="KW-1185">Reference proteome</keyword>
<accession>A0A840FBZ3</accession>
<dbReference type="Proteomes" id="UP000529795">
    <property type="component" value="Unassembled WGS sequence"/>
</dbReference>
<evidence type="ECO:0000313" key="1">
    <source>
        <dbReference type="EMBL" id="MBB4153294.1"/>
    </source>
</evidence>
<dbReference type="AlphaFoldDB" id="A0A840FBZ3"/>
<evidence type="ECO:0000313" key="2">
    <source>
        <dbReference type="Proteomes" id="UP000529795"/>
    </source>
</evidence>
<gene>
    <name evidence="1" type="ORF">GGQ80_001196</name>
</gene>
<dbReference type="RefSeq" id="WP_183982997.1">
    <property type="nucleotide sequence ID" value="NZ_JACIEV010000003.1"/>
</dbReference>
<comment type="caution">
    <text evidence="1">The sequence shown here is derived from an EMBL/GenBank/DDBJ whole genome shotgun (WGS) entry which is preliminary data.</text>
</comment>
<protein>
    <submittedName>
        <fullName evidence="1">Uncharacterized protein</fullName>
    </submittedName>
</protein>
<dbReference type="EMBL" id="JACIEV010000003">
    <property type="protein sequence ID" value="MBB4153294.1"/>
    <property type="molecule type" value="Genomic_DNA"/>
</dbReference>
<organism evidence="1 2">
    <name type="scientific">Sphingomonas jinjuensis</name>
    <dbReference type="NCBI Taxonomy" id="535907"/>
    <lineage>
        <taxon>Bacteria</taxon>
        <taxon>Pseudomonadati</taxon>
        <taxon>Pseudomonadota</taxon>
        <taxon>Alphaproteobacteria</taxon>
        <taxon>Sphingomonadales</taxon>
        <taxon>Sphingomonadaceae</taxon>
        <taxon>Sphingomonas</taxon>
    </lineage>
</organism>